<dbReference type="CDD" id="cd00519">
    <property type="entry name" value="Lipase_3"/>
    <property type="match status" value="1"/>
</dbReference>
<organism evidence="6 7">
    <name type="scientific">Rasamsonia emersonii (strain ATCC 16479 / CBS 393.64 / IMI 116815)</name>
    <dbReference type="NCBI Taxonomy" id="1408163"/>
    <lineage>
        <taxon>Eukaryota</taxon>
        <taxon>Fungi</taxon>
        <taxon>Dikarya</taxon>
        <taxon>Ascomycota</taxon>
        <taxon>Pezizomycotina</taxon>
        <taxon>Eurotiomycetes</taxon>
        <taxon>Eurotiomycetidae</taxon>
        <taxon>Eurotiales</taxon>
        <taxon>Trichocomaceae</taxon>
        <taxon>Rasamsonia</taxon>
    </lineage>
</organism>
<dbReference type="PANTHER" id="PTHR46640:SF1">
    <property type="entry name" value="FUNGAL LIPASE-LIKE DOMAIN-CONTAINING PROTEIN-RELATED"/>
    <property type="match status" value="1"/>
</dbReference>
<dbReference type="Proteomes" id="UP000053958">
    <property type="component" value="Unassembled WGS sequence"/>
</dbReference>
<dbReference type="Pfam" id="PF01764">
    <property type="entry name" value="Lipase_3"/>
    <property type="match status" value="1"/>
</dbReference>
<dbReference type="STRING" id="1408163.A0A0F4YFS6"/>
<evidence type="ECO:0000256" key="2">
    <source>
        <dbReference type="ARBA" id="ARBA00022801"/>
    </source>
</evidence>
<protein>
    <submittedName>
        <fullName evidence="6">Lipase</fullName>
    </submittedName>
</protein>
<dbReference type="PDB" id="6UNV">
    <property type="method" value="X-ray"/>
    <property type="resolution" value="3.00 A"/>
    <property type="chains" value="A=22-299"/>
</dbReference>
<evidence type="ECO:0000259" key="4">
    <source>
        <dbReference type="Pfam" id="PF01764"/>
    </source>
</evidence>
<evidence type="ECO:0007829" key="8">
    <source>
        <dbReference type="PDB" id="6UNV"/>
    </source>
</evidence>
<feature type="disulfide bond" evidence="8">
    <location>
        <begin position="65"/>
        <end position="70"/>
    </location>
</feature>
<evidence type="ECO:0000313" key="7">
    <source>
        <dbReference type="Proteomes" id="UP000053958"/>
    </source>
</evidence>
<accession>A0A0F4YFS6</accession>
<sequence>MFKSAAVRAIAALGLTASVLAAPVELGRRDVSQDLFDQLNLFEQYSAAAYCSANNEASAGTAISCSAGNCPLVQQAGATILYSFNNIGSGDVTGFLALDSTNQLIVLSFRGSETLENWIADLEADLVDASAICSGCEAHDGFLSSWNSVASTLTSKISSAVNEHPSYKLVFTGHSLGAALATLGAVSLRESGYNIDLYNYGCPRVGNTALADFITTQSGGTNYRVTHSDDPVPKLPPRSFGYSQPSPEYWITSGNNVTVQPSDIEVIEGVDSTAGNDGTPAGLDIDAHRWYFGPISACS</sequence>
<dbReference type="InterPro" id="IPR051299">
    <property type="entry name" value="AB_hydrolase_lip/est"/>
</dbReference>
<evidence type="ECO:0000259" key="5">
    <source>
        <dbReference type="Pfam" id="PF03893"/>
    </source>
</evidence>
<dbReference type="InterPro" id="IPR005592">
    <property type="entry name" value="Mono/diacylglycerol_lipase_N"/>
</dbReference>
<dbReference type="InterPro" id="IPR029058">
    <property type="entry name" value="AB_hydrolase_fold"/>
</dbReference>
<dbReference type="SUPFAM" id="SSF53474">
    <property type="entry name" value="alpha/beta-Hydrolases"/>
    <property type="match status" value="1"/>
</dbReference>
<dbReference type="AlphaFoldDB" id="A0A0F4YFS6"/>
<reference evidence="6 7" key="1">
    <citation type="submission" date="2015-04" db="EMBL/GenBank/DDBJ databases">
        <authorList>
            <person name="Heijne W.H."/>
            <person name="Fedorova N.D."/>
            <person name="Nierman W.C."/>
            <person name="Vollebregt A.W."/>
            <person name="Zhao Z."/>
            <person name="Wu L."/>
            <person name="Kumar M."/>
            <person name="Stam H."/>
            <person name="van den Berg M.A."/>
            <person name="Pel H.J."/>
        </authorList>
    </citation>
    <scope>NUCLEOTIDE SEQUENCE [LARGE SCALE GENOMIC DNA]</scope>
    <source>
        <strain evidence="6 7">CBS 393.64</strain>
    </source>
</reference>
<feature type="signal peptide" evidence="3">
    <location>
        <begin position="1"/>
        <end position="21"/>
    </location>
</feature>
<dbReference type="PANTHER" id="PTHR46640">
    <property type="entry name" value="TRIACYLGLYCEROL LIPASE, PUTATIVE (AFU_ORTHOLOGUE AFUA_6G06510)-RELATED"/>
    <property type="match status" value="1"/>
</dbReference>
<dbReference type="EMBL" id="LASV01000724">
    <property type="protein sequence ID" value="KKA16965.1"/>
    <property type="molecule type" value="Genomic_DNA"/>
</dbReference>
<feature type="disulfide bond" evidence="8">
    <location>
        <begin position="133"/>
        <end position="136"/>
    </location>
</feature>
<comment type="caution">
    <text evidence="6">The sequence shown here is derived from an EMBL/GenBank/DDBJ whole genome shotgun (WGS) entry which is preliminary data.</text>
</comment>
<dbReference type="Pfam" id="PF03893">
    <property type="entry name" value="Lipase3_N"/>
    <property type="match status" value="1"/>
</dbReference>
<proteinExistence type="evidence at protein level"/>
<keyword evidence="7" id="KW-1185">Reference proteome</keyword>
<feature type="domain" description="Mono-/di-acylglycerol lipase N-terminal" evidence="5">
    <location>
        <begin position="16"/>
        <end position="82"/>
    </location>
</feature>
<gene>
    <name evidence="6" type="ORF">T310_9425</name>
</gene>
<feature type="chain" id="PRO_5002481495" evidence="3">
    <location>
        <begin position="22"/>
        <end position="299"/>
    </location>
</feature>
<keyword evidence="2" id="KW-0378">Hydrolase</keyword>
<dbReference type="GO" id="GO:0016787">
    <property type="term" value="F:hydrolase activity"/>
    <property type="evidence" value="ECO:0007669"/>
    <property type="project" value="UniProtKB-KW"/>
</dbReference>
<dbReference type="OrthoDB" id="426718at2759"/>
<feature type="disulfide bond" evidence="8">
    <location>
        <begin position="51"/>
        <end position="298"/>
    </location>
</feature>
<keyword evidence="1 3" id="KW-0732">Signal</keyword>
<dbReference type="Gene3D" id="3.40.50.1820">
    <property type="entry name" value="alpha/beta hydrolase"/>
    <property type="match status" value="1"/>
</dbReference>
<feature type="domain" description="Fungal lipase-type" evidence="4">
    <location>
        <begin position="106"/>
        <end position="238"/>
    </location>
</feature>
<dbReference type="ESTHER" id="talem-a0a0f4yfs6">
    <property type="family name" value="Lipase_3"/>
</dbReference>
<evidence type="ECO:0000313" key="6">
    <source>
        <dbReference type="EMBL" id="KKA16965.1"/>
    </source>
</evidence>
<dbReference type="RefSeq" id="XP_013323577.1">
    <property type="nucleotide sequence ID" value="XM_013468123.1"/>
</dbReference>
<evidence type="ECO:0000256" key="3">
    <source>
        <dbReference type="SAM" id="SignalP"/>
    </source>
</evidence>
<dbReference type="GO" id="GO:0016042">
    <property type="term" value="P:lipid catabolic process"/>
    <property type="evidence" value="ECO:0007669"/>
    <property type="project" value="InterPro"/>
</dbReference>
<dbReference type="InterPro" id="IPR002921">
    <property type="entry name" value="Fungal_lipase-type"/>
</dbReference>
<keyword evidence="8" id="KW-0002">3D-structure</keyword>
<reference evidence="8" key="2">
    <citation type="journal article" date="2020" name="Front. Bioeng. Biotechnol.">
        <title>A Novel Fungal Lipase With Methanol Tolerance and Preference for Macaw Palm Oil.</title>
        <authorList>
            <person name="Rade L.L."/>
            <person name="da Silva M.N.P."/>
            <person name="Vieira P.S."/>
            <person name="Milan N."/>
            <person name="de Souza C.M."/>
            <person name="de Melo R.R."/>
            <person name="Klein B.C."/>
            <person name="Bonomi A."/>
            <person name="de Castro H.F."/>
            <person name="Murakami M.T."/>
            <person name="Zanphorlin L.M."/>
        </authorList>
    </citation>
    <scope>X-RAY CRYSTALLOGRAPHY (3.00 ANGSTROMS) OF 22-299</scope>
    <scope>DISULFIDE BONDS</scope>
</reference>
<dbReference type="SMR" id="A0A0F4YFS6"/>
<dbReference type="GeneID" id="25321360"/>
<name>A0A0F4YFS6_RASE3</name>
<evidence type="ECO:0000256" key="1">
    <source>
        <dbReference type="ARBA" id="ARBA00022729"/>
    </source>
</evidence>